<accession>A0A504Y575</accession>
<organism evidence="1 2">
    <name type="scientific">Fasciola gigantica</name>
    <name type="common">Giant liver fluke</name>
    <dbReference type="NCBI Taxonomy" id="46835"/>
    <lineage>
        <taxon>Eukaryota</taxon>
        <taxon>Metazoa</taxon>
        <taxon>Spiralia</taxon>
        <taxon>Lophotrochozoa</taxon>
        <taxon>Platyhelminthes</taxon>
        <taxon>Trematoda</taxon>
        <taxon>Digenea</taxon>
        <taxon>Plagiorchiida</taxon>
        <taxon>Echinostomata</taxon>
        <taxon>Echinostomatoidea</taxon>
        <taxon>Fasciolidae</taxon>
        <taxon>Fasciola</taxon>
    </lineage>
</organism>
<proteinExistence type="predicted"/>
<reference evidence="1 2" key="1">
    <citation type="submission" date="2019-04" db="EMBL/GenBank/DDBJ databases">
        <title>Annotation for the trematode Fasciola gigantica.</title>
        <authorList>
            <person name="Choi Y.-J."/>
        </authorList>
    </citation>
    <scope>NUCLEOTIDE SEQUENCE [LARGE SCALE GENOMIC DNA]</scope>
    <source>
        <strain evidence="1">Uganda_cow_1</strain>
    </source>
</reference>
<sequence length="290" mass="32334">MEHSLSILSTASAINDPVLCSADQIAVMFLQLVPATVALLRSPCPCNGAMCHGTIHELKKELDYSKPSTLKTALAMTQHYVMVLTYDAKLNQSDCTGGGRWLSLVQKQKDKLFQTMSERFDHHFGELDNKQALRDRFTQLITTDVQLFEAVSKRMCSGQCVTKLILQFLGTTKSALMTLEQNMVKPEKLGADSFKGLVEVAYETNMYMLHSLDLLGYDESEEIANDVGLNYLKSVMDGTQEVTEMKLNEKLALIKVLKSIVETPSCSGKNMPRGYLSTSERFSKLNLVIL</sequence>
<evidence type="ECO:0000313" key="2">
    <source>
        <dbReference type="Proteomes" id="UP000316759"/>
    </source>
</evidence>
<keyword evidence="2" id="KW-1185">Reference proteome</keyword>
<evidence type="ECO:0000313" key="1">
    <source>
        <dbReference type="EMBL" id="TPP56592.1"/>
    </source>
</evidence>
<name>A0A504Y575_FASGI</name>
<gene>
    <name evidence="1" type="ORF">FGIG_01372</name>
</gene>
<protein>
    <submittedName>
        <fullName evidence="1">Uncharacterized protein</fullName>
    </submittedName>
</protein>
<comment type="caution">
    <text evidence="1">The sequence shown here is derived from an EMBL/GenBank/DDBJ whole genome shotgun (WGS) entry which is preliminary data.</text>
</comment>
<dbReference type="Proteomes" id="UP000316759">
    <property type="component" value="Unassembled WGS sequence"/>
</dbReference>
<dbReference type="EMBL" id="SUNJ01014295">
    <property type="protein sequence ID" value="TPP56592.1"/>
    <property type="molecule type" value="Genomic_DNA"/>
</dbReference>
<dbReference type="AlphaFoldDB" id="A0A504Y575"/>